<keyword evidence="3" id="KW-1185">Reference proteome</keyword>
<dbReference type="InterPro" id="IPR050534">
    <property type="entry name" value="Coronavir_polyprotein_1ab"/>
</dbReference>
<dbReference type="InterPro" id="IPR003593">
    <property type="entry name" value="AAA+_ATPase"/>
</dbReference>
<evidence type="ECO:0000313" key="2">
    <source>
        <dbReference type="EMBL" id="MBW4769508.1"/>
    </source>
</evidence>
<protein>
    <submittedName>
        <fullName evidence="2">AAA family ATPase</fullName>
    </submittedName>
</protein>
<organism evidence="2 3">
    <name type="scientific">Hoylesella nanceiensis</name>
    <dbReference type="NCBI Taxonomy" id="425941"/>
    <lineage>
        <taxon>Bacteria</taxon>
        <taxon>Pseudomonadati</taxon>
        <taxon>Bacteroidota</taxon>
        <taxon>Bacteroidia</taxon>
        <taxon>Bacteroidales</taxon>
        <taxon>Prevotellaceae</taxon>
        <taxon>Hoylesella</taxon>
    </lineage>
</organism>
<dbReference type="PANTHER" id="PTHR43788">
    <property type="entry name" value="DNA2/NAM7 HELICASE FAMILY MEMBER"/>
    <property type="match status" value="1"/>
</dbReference>
<proteinExistence type="predicted"/>
<sequence>MIVDEITYQIESFIGFSPTNDQHNAALSFAHFLTEGAQNSIMIIKGSAGTGKTSLASAIVKSLTSLKQKVVLMAPTGRAAKVFSINSGATAFTIHRKIYRQKTFSGLDTTFNLNDNLHKDTLFIVDEASMISNSSSFTSTFGSGCLLEDLLSYVYNGVNCRLLLIGDNAQLPPIGEETSPALTKEVLERFSFDVYESELNEVLRQNKDSGILWNANLIRTMIDELAYGELPIMKLKQFSDIEVVYGDELIECLNNSYKQVGVDETMVITRSNARAKIYNLGTRNKVFDYEEELNSGDILMVVKNNYYWTEQAKAPISFLANGDRAIVRRVRNKRELYGLHFADVLLQFPDYDNYELYTTIILDTLLSDTAALSKEQNEMLYKGLLEDYQDVSVKTEKMKQIRSDAYFNALQVKYSYAITCHKAQGGQWAHVYIDQGFLTEDMLNQDYYHWLYTALTRASEKVYLVNWNKKYTDLPED</sequence>
<dbReference type="Proteomes" id="UP000788426">
    <property type="component" value="Unassembled WGS sequence"/>
</dbReference>
<dbReference type="Pfam" id="PF13538">
    <property type="entry name" value="UvrD_C_2"/>
    <property type="match status" value="1"/>
</dbReference>
<dbReference type="Pfam" id="PF13604">
    <property type="entry name" value="AAA_30"/>
    <property type="match status" value="1"/>
</dbReference>
<dbReference type="EMBL" id="JAHXCT010000004">
    <property type="protein sequence ID" value="MBW4769508.1"/>
    <property type="molecule type" value="Genomic_DNA"/>
</dbReference>
<dbReference type="CDD" id="cd17933">
    <property type="entry name" value="DEXSc_RecD-like"/>
    <property type="match status" value="1"/>
</dbReference>
<dbReference type="RefSeq" id="WP_219481409.1">
    <property type="nucleotide sequence ID" value="NZ_JAHXCT010000004.1"/>
</dbReference>
<evidence type="ECO:0000259" key="1">
    <source>
        <dbReference type="SMART" id="SM00382"/>
    </source>
</evidence>
<gene>
    <name evidence="2" type="ORF">KZO38_06995</name>
</gene>
<feature type="domain" description="AAA+ ATPase" evidence="1">
    <location>
        <begin position="38"/>
        <end position="192"/>
    </location>
</feature>
<dbReference type="CDD" id="cd18809">
    <property type="entry name" value="SF1_C_RecD"/>
    <property type="match status" value="1"/>
</dbReference>
<reference evidence="2 3" key="1">
    <citation type="submission" date="2021-07" db="EMBL/GenBank/DDBJ databases">
        <title>Genomic diversity and antimicrobial resistance of Prevotella spp. isolated from chronic lung disease airways.</title>
        <authorList>
            <person name="Webb K.A."/>
            <person name="Olagoke O.S."/>
            <person name="Baird T."/>
            <person name="Neill J."/>
            <person name="Pham A."/>
            <person name="Wells T.J."/>
            <person name="Ramsay K.A."/>
            <person name="Bell S.C."/>
            <person name="Sarovich D.S."/>
            <person name="Price E.P."/>
        </authorList>
    </citation>
    <scope>NUCLEOTIDE SEQUENCE [LARGE SCALE GENOMIC DNA]</scope>
    <source>
        <strain evidence="2 3">SCHI0011.S.12</strain>
    </source>
</reference>
<evidence type="ECO:0000313" key="3">
    <source>
        <dbReference type="Proteomes" id="UP000788426"/>
    </source>
</evidence>
<dbReference type="InterPro" id="IPR027785">
    <property type="entry name" value="UvrD-like_helicase_C"/>
</dbReference>
<accession>A0ABS6YD61</accession>
<dbReference type="SMART" id="SM00382">
    <property type="entry name" value="AAA"/>
    <property type="match status" value="1"/>
</dbReference>
<name>A0ABS6YD61_9BACT</name>
<comment type="caution">
    <text evidence="2">The sequence shown here is derived from an EMBL/GenBank/DDBJ whole genome shotgun (WGS) entry which is preliminary data.</text>
</comment>